<accession>A0ABP4MPP3</accession>
<dbReference type="EMBL" id="BAAALY010000011">
    <property type="protein sequence ID" value="GAA1548235.1"/>
    <property type="molecule type" value="Genomic_DNA"/>
</dbReference>
<sequence>MHEREHIGDLNPLVEEKQMKTAQVRRDIRVTDTLGSLTLHPQLSASGHMSLR</sequence>
<gene>
    <name evidence="1" type="ORF">GCM10009691_23380</name>
</gene>
<keyword evidence="2" id="KW-1185">Reference proteome</keyword>
<protein>
    <submittedName>
        <fullName evidence="1">Uncharacterized protein</fullName>
    </submittedName>
</protein>
<proteinExistence type="predicted"/>
<reference evidence="2" key="1">
    <citation type="journal article" date="2019" name="Int. J. Syst. Evol. Microbiol.">
        <title>The Global Catalogue of Microorganisms (GCM) 10K type strain sequencing project: providing services to taxonomists for standard genome sequencing and annotation.</title>
        <authorList>
            <consortium name="The Broad Institute Genomics Platform"/>
            <consortium name="The Broad Institute Genome Sequencing Center for Infectious Disease"/>
            <person name="Wu L."/>
            <person name="Ma J."/>
        </authorList>
    </citation>
    <scope>NUCLEOTIDE SEQUENCE [LARGE SCALE GENOMIC DNA]</scope>
    <source>
        <strain evidence="2">JCM 13319</strain>
    </source>
</reference>
<dbReference type="Proteomes" id="UP001501791">
    <property type="component" value="Unassembled WGS sequence"/>
</dbReference>
<evidence type="ECO:0000313" key="2">
    <source>
        <dbReference type="Proteomes" id="UP001501791"/>
    </source>
</evidence>
<comment type="caution">
    <text evidence="1">The sequence shown here is derived from an EMBL/GenBank/DDBJ whole genome shotgun (WGS) entry which is preliminary data.</text>
</comment>
<evidence type="ECO:0000313" key="1">
    <source>
        <dbReference type="EMBL" id="GAA1548235.1"/>
    </source>
</evidence>
<organism evidence="1 2">
    <name type="scientific">Brevibacterium picturae</name>
    <dbReference type="NCBI Taxonomy" id="260553"/>
    <lineage>
        <taxon>Bacteria</taxon>
        <taxon>Bacillati</taxon>
        <taxon>Actinomycetota</taxon>
        <taxon>Actinomycetes</taxon>
        <taxon>Micrococcales</taxon>
        <taxon>Brevibacteriaceae</taxon>
        <taxon>Brevibacterium</taxon>
    </lineage>
</organism>
<name>A0ABP4MPP3_9MICO</name>